<evidence type="ECO:0000313" key="2">
    <source>
        <dbReference type="EMBL" id="OLQ15446.1"/>
    </source>
</evidence>
<dbReference type="OrthoDB" id="10582735at2759"/>
<reference evidence="2 3" key="1">
    <citation type="submission" date="2016-02" db="EMBL/GenBank/DDBJ databases">
        <title>Genome analysis of coral dinoflagellate symbionts highlights evolutionary adaptations to a symbiotic lifestyle.</title>
        <authorList>
            <person name="Aranda M."/>
            <person name="Li Y."/>
            <person name="Liew Y.J."/>
            <person name="Baumgarten S."/>
            <person name="Simakov O."/>
            <person name="Wilson M."/>
            <person name="Piel J."/>
            <person name="Ashoor H."/>
            <person name="Bougouffa S."/>
            <person name="Bajic V.B."/>
            <person name="Ryu T."/>
            <person name="Ravasi T."/>
            <person name="Bayer T."/>
            <person name="Micklem G."/>
            <person name="Kim H."/>
            <person name="Bhak J."/>
            <person name="Lajeunesse T.C."/>
            <person name="Voolstra C.R."/>
        </authorList>
    </citation>
    <scope>NUCLEOTIDE SEQUENCE [LARGE SCALE GENOMIC DNA]</scope>
    <source>
        <strain evidence="2 3">CCMP2467</strain>
    </source>
</reference>
<accession>A0A1Q9F6Z0</accession>
<comment type="caution">
    <text evidence="2">The sequence shown here is derived from an EMBL/GenBank/DDBJ whole genome shotgun (WGS) entry which is preliminary data.</text>
</comment>
<evidence type="ECO:0000313" key="3">
    <source>
        <dbReference type="Proteomes" id="UP000186817"/>
    </source>
</evidence>
<feature type="compositionally biased region" description="Pro residues" evidence="1">
    <location>
        <begin position="251"/>
        <end position="260"/>
    </location>
</feature>
<feature type="compositionally biased region" description="Basic and acidic residues" evidence="1">
    <location>
        <begin position="126"/>
        <end position="141"/>
    </location>
</feature>
<feature type="region of interest" description="Disordered" evidence="1">
    <location>
        <begin position="208"/>
        <end position="320"/>
    </location>
</feature>
<dbReference type="EMBL" id="LSRX01000003">
    <property type="protein sequence ID" value="OLQ15446.1"/>
    <property type="molecule type" value="Genomic_DNA"/>
</dbReference>
<feature type="compositionally biased region" description="Basic and acidic residues" evidence="1">
    <location>
        <begin position="153"/>
        <end position="164"/>
    </location>
</feature>
<feature type="region of interest" description="Disordered" evidence="1">
    <location>
        <begin position="126"/>
        <end position="164"/>
    </location>
</feature>
<feature type="compositionally biased region" description="Low complexity" evidence="1">
    <location>
        <begin position="261"/>
        <end position="273"/>
    </location>
</feature>
<keyword evidence="3" id="KW-1185">Reference proteome</keyword>
<sequence length="320" mass="35718">MGGISSLKAGIVGPFLARHSSVPRLRLNGCGMGGRGLLALIPCFRDGWVQELHISHLKGMDKDSLSDSLIKFLREIKECKYYPQYGTLPLLLRLERNFLQPEEFLTDVMAEGVSFRIPRNEDMEQFRSQREKAAWERHSAPDVEVGNEEKEDQEEKKEQVEKKQNQALTLGQFLQFKVDALVDKEKEKQQEEQEKEKAMVDLPYFMDQRPTPHPPEGPPCLVSKSAPLQKVPQTPEKSAAMSGQIKARPLVLPPPPPRPTSAPAAPAAAPATPLMQISTKVHATPKKRPNSARQEPPAPKTKSVPVPEPYRATRALLGYG</sequence>
<proteinExistence type="predicted"/>
<gene>
    <name evidence="2" type="ORF">AK812_SmicGene277</name>
</gene>
<protein>
    <submittedName>
        <fullName evidence="2">Uncharacterized protein</fullName>
    </submittedName>
</protein>
<evidence type="ECO:0000256" key="1">
    <source>
        <dbReference type="SAM" id="MobiDB-lite"/>
    </source>
</evidence>
<organism evidence="2 3">
    <name type="scientific">Symbiodinium microadriaticum</name>
    <name type="common">Dinoflagellate</name>
    <name type="synonym">Zooxanthella microadriatica</name>
    <dbReference type="NCBI Taxonomy" id="2951"/>
    <lineage>
        <taxon>Eukaryota</taxon>
        <taxon>Sar</taxon>
        <taxon>Alveolata</taxon>
        <taxon>Dinophyceae</taxon>
        <taxon>Suessiales</taxon>
        <taxon>Symbiodiniaceae</taxon>
        <taxon>Symbiodinium</taxon>
    </lineage>
</organism>
<dbReference type="AlphaFoldDB" id="A0A1Q9F6Z0"/>
<name>A0A1Q9F6Z0_SYMMI</name>
<dbReference type="Proteomes" id="UP000186817">
    <property type="component" value="Unassembled WGS sequence"/>
</dbReference>